<sequence length="291" mass="32440">MPNYTFIATDERGVVKKDDNKLIRSSCMRGKNERHDSRRVKRRTKRYASQSTEPQTSANGTQAEDQDGSVDVVDIPATNTLGAILAARVIGTPLTEAHVSDASLYSFINKVDRPSRDIMFKYLTFSVSIDLLYPVGKCLKYPPIDNFMVLMMKNPPLLELTLLITHSIHDFVLQRSPSVLTITHLRKTLAHLNALITQHPSEENIFIIVFLALGLGNMAAMFGDYSATSAHIQGLQRIATIKGGKEHLERFPKFNFKISRYVLYLPKLPAKATIPICDPSAPVKTTPATTN</sequence>
<dbReference type="OrthoDB" id="4158087at2759"/>
<feature type="compositionally biased region" description="Basic residues" evidence="1">
    <location>
        <begin position="37"/>
        <end position="46"/>
    </location>
</feature>
<proteinExistence type="predicted"/>
<accession>A0A9W4XPH2</accession>
<dbReference type="PANTHER" id="PTHR37540:SF9">
    <property type="entry name" value="ZN(2)-C6 FUNGAL-TYPE DOMAIN-CONTAINING PROTEIN"/>
    <property type="match status" value="1"/>
</dbReference>
<protein>
    <submittedName>
        <fullName evidence="2">Uncharacterized protein</fullName>
    </submittedName>
</protein>
<name>A0A9W4XPH2_9PLEO</name>
<organism evidence="2 3">
    <name type="scientific">Periconia digitata</name>
    <dbReference type="NCBI Taxonomy" id="1303443"/>
    <lineage>
        <taxon>Eukaryota</taxon>
        <taxon>Fungi</taxon>
        <taxon>Dikarya</taxon>
        <taxon>Ascomycota</taxon>
        <taxon>Pezizomycotina</taxon>
        <taxon>Dothideomycetes</taxon>
        <taxon>Pleosporomycetidae</taxon>
        <taxon>Pleosporales</taxon>
        <taxon>Massarineae</taxon>
        <taxon>Periconiaceae</taxon>
        <taxon>Periconia</taxon>
    </lineage>
</organism>
<feature type="region of interest" description="Disordered" evidence="1">
    <location>
        <begin position="23"/>
        <end position="69"/>
    </location>
</feature>
<reference evidence="2" key="1">
    <citation type="submission" date="2023-01" db="EMBL/GenBank/DDBJ databases">
        <authorList>
            <person name="Van Ghelder C."/>
            <person name="Rancurel C."/>
        </authorList>
    </citation>
    <scope>NUCLEOTIDE SEQUENCE</scope>
    <source>
        <strain evidence="2">CNCM I-4278</strain>
    </source>
</reference>
<evidence type="ECO:0000313" key="3">
    <source>
        <dbReference type="Proteomes" id="UP001152607"/>
    </source>
</evidence>
<dbReference type="PANTHER" id="PTHR37540">
    <property type="entry name" value="TRANSCRIPTION FACTOR (ACR-2), PUTATIVE-RELATED-RELATED"/>
    <property type="match status" value="1"/>
</dbReference>
<gene>
    <name evidence="2" type="ORF">PDIGIT_LOCUS12674</name>
</gene>
<dbReference type="Proteomes" id="UP001152607">
    <property type="component" value="Unassembled WGS sequence"/>
</dbReference>
<evidence type="ECO:0000256" key="1">
    <source>
        <dbReference type="SAM" id="MobiDB-lite"/>
    </source>
</evidence>
<comment type="caution">
    <text evidence="2">The sequence shown here is derived from an EMBL/GenBank/DDBJ whole genome shotgun (WGS) entry which is preliminary data.</text>
</comment>
<feature type="compositionally biased region" description="Polar residues" evidence="1">
    <location>
        <begin position="47"/>
        <end position="63"/>
    </location>
</feature>
<keyword evidence="3" id="KW-1185">Reference proteome</keyword>
<evidence type="ECO:0000313" key="2">
    <source>
        <dbReference type="EMBL" id="CAI6339514.1"/>
    </source>
</evidence>
<dbReference type="EMBL" id="CAOQHR010000009">
    <property type="protein sequence ID" value="CAI6339514.1"/>
    <property type="molecule type" value="Genomic_DNA"/>
</dbReference>
<dbReference type="AlphaFoldDB" id="A0A9W4XPH2"/>